<dbReference type="GO" id="GO:0005886">
    <property type="term" value="C:plasma membrane"/>
    <property type="evidence" value="ECO:0007669"/>
    <property type="project" value="UniProtKB-SubCell"/>
</dbReference>
<dbReference type="STRING" id="328396.RU93_GL000590"/>
<dbReference type="PIRSF" id="PIRSF006446">
    <property type="entry name" value="Cyt_quinol_oxidase_1"/>
    <property type="match status" value="1"/>
</dbReference>
<keyword evidence="7 12" id="KW-0479">Metal-binding</keyword>
<evidence type="ECO:0000256" key="2">
    <source>
        <dbReference type="ARBA" id="ARBA00009819"/>
    </source>
</evidence>
<sequence length="480" mass="54159">MEEYKMDLDIVTLARIQFAMTTIFHYFFVPFSIGTGFIVAIMETMYVIKKDDLYLKMTKFWANIFLLSFAVGVVTGLIQEFQFGMNWSDYSRFVGDIFGAPLAVEALLAFFLESTFIGLWLFTWDKVSPKLHVTFIWLVCFGTLMSAFWILVANSFMQHPVGYTINNGRAEMTDFVALFTSPQVFYEFTHVIAGAIIMGGIAIAGMAAIQLLRTKNLSDVSRTIYQKSLRIGFVVALVGSLSALGTGDLQMKALVHDQPMKFAATEGLYEDSGDPAAWTLIAWMNTHEQKRVFGIEVPYMLSILSYNKPSGYVKGMNTINAELVEEHGEGDYYPPVNTLFWSFRIMAGIAMLTLLVSSLGLFFTRKKNPILYEKRWMLWVASLMTITPFLANTAGWLVTELGRYPWTVYGLFKIEDSISPNVSATSLLISNITYFTLFLVLGGVMVYFVNRQLHKGPEAQEEQEKLDQAMPKDPFDGGAY</sequence>
<keyword evidence="4 12" id="KW-1003">Cell membrane</keyword>
<dbReference type="EMBL" id="JXKD01000013">
    <property type="protein sequence ID" value="OJG09775.1"/>
    <property type="molecule type" value="Genomic_DNA"/>
</dbReference>
<organism evidence="14 15">
    <name type="scientific">Enterococcus aquimarinus</name>
    <dbReference type="NCBI Taxonomy" id="328396"/>
    <lineage>
        <taxon>Bacteria</taxon>
        <taxon>Bacillati</taxon>
        <taxon>Bacillota</taxon>
        <taxon>Bacilli</taxon>
        <taxon>Lactobacillales</taxon>
        <taxon>Enterococcaceae</taxon>
        <taxon>Enterococcus</taxon>
    </lineage>
</organism>
<keyword evidence="5 12" id="KW-0349">Heme</keyword>
<dbReference type="GO" id="GO:0016682">
    <property type="term" value="F:oxidoreductase activity, acting on diphenols and related substances as donors, oxygen as acceptor"/>
    <property type="evidence" value="ECO:0007669"/>
    <property type="project" value="TreeGrafter"/>
</dbReference>
<feature type="transmembrane region" description="Helical" evidence="12">
    <location>
        <begin position="60"/>
        <end position="78"/>
    </location>
</feature>
<feature type="transmembrane region" description="Helical" evidence="12">
    <location>
        <begin position="23"/>
        <end position="48"/>
    </location>
</feature>
<keyword evidence="15" id="KW-1185">Reference proteome</keyword>
<dbReference type="GO" id="GO:0019646">
    <property type="term" value="P:aerobic electron transport chain"/>
    <property type="evidence" value="ECO:0007669"/>
    <property type="project" value="InterPro"/>
</dbReference>
<keyword evidence="9 12" id="KW-1133">Transmembrane helix</keyword>
<keyword evidence="3 12" id="KW-0813">Transport</keyword>
<evidence type="ECO:0000256" key="6">
    <source>
        <dbReference type="ARBA" id="ARBA00022692"/>
    </source>
</evidence>
<feature type="transmembrane region" description="Helical" evidence="12">
    <location>
        <begin position="229"/>
        <end position="247"/>
    </location>
</feature>
<name>A0A1L8QQG9_9ENTE</name>
<feature type="transmembrane region" description="Helical" evidence="12">
    <location>
        <begin position="134"/>
        <end position="152"/>
    </location>
</feature>
<evidence type="ECO:0000256" key="12">
    <source>
        <dbReference type="PIRNR" id="PIRNR006446"/>
    </source>
</evidence>
<keyword evidence="11 12" id="KW-0472">Membrane</keyword>
<evidence type="ECO:0000256" key="7">
    <source>
        <dbReference type="ARBA" id="ARBA00022723"/>
    </source>
</evidence>
<dbReference type="GO" id="GO:0009055">
    <property type="term" value="F:electron transfer activity"/>
    <property type="evidence" value="ECO:0007669"/>
    <property type="project" value="UniProtKB-UniRule"/>
</dbReference>
<evidence type="ECO:0000256" key="13">
    <source>
        <dbReference type="SAM" id="MobiDB-lite"/>
    </source>
</evidence>
<feature type="transmembrane region" description="Helical" evidence="12">
    <location>
        <begin position="341"/>
        <end position="364"/>
    </location>
</feature>
<dbReference type="PANTHER" id="PTHR30365">
    <property type="entry name" value="CYTOCHROME D UBIQUINOL OXIDASE"/>
    <property type="match status" value="1"/>
</dbReference>
<feature type="transmembrane region" description="Helical" evidence="12">
    <location>
        <begin position="376"/>
        <end position="398"/>
    </location>
</feature>
<protein>
    <submittedName>
        <fullName evidence="14">Cytochrome d ubiquinol oxidase, subunit I</fullName>
    </submittedName>
</protein>
<evidence type="ECO:0000256" key="4">
    <source>
        <dbReference type="ARBA" id="ARBA00022475"/>
    </source>
</evidence>
<evidence type="ECO:0000313" key="14">
    <source>
        <dbReference type="EMBL" id="OJG09775.1"/>
    </source>
</evidence>
<dbReference type="GO" id="GO:0020037">
    <property type="term" value="F:heme binding"/>
    <property type="evidence" value="ECO:0007669"/>
    <property type="project" value="TreeGrafter"/>
</dbReference>
<comment type="subcellular location">
    <subcellularLocation>
        <location evidence="1">Cell membrane</location>
        <topology evidence="1">Multi-pass membrane protein</topology>
    </subcellularLocation>
</comment>
<proteinExistence type="inferred from homology"/>
<feature type="transmembrane region" description="Helical" evidence="12">
    <location>
        <begin position="188"/>
        <end position="209"/>
    </location>
</feature>
<comment type="caution">
    <text evidence="14">The sequence shown here is derived from an EMBL/GenBank/DDBJ whole genome shotgun (WGS) entry which is preliminary data.</text>
</comment>
<comment type="similarity">
    <text evidence="2 12">Belongs to the cytochrome ubiquinol oxidase subunit 1 family.</text>
</comment>
<dbReference type="Pfam" id="PF01654">
    <property type="entry name" value="Cyt_bd_oxida_I"/>
    <property type="match status" value="1"/>
</dbReference>
<dbReference type="Proteomes" id="UP000182149">
    <property type="component" value="Unassembled WGS sequence"/>
</dbReference>
<keyword evidence="10 12" id="KW-0408">Iron</keyword>
<dbReference type="AlphaFoldDB" id="A0A1L8QQG9"/>
<gene>
    <name evidence="14" type="ORF">RU93_GL000590</name>
</gene>
<evidence type="ECO:0000256" key="10">
    <source>
        <dbReference type="ARBA" id="ARBA00023004"/>
    </source>
</evidence>
<keyword evidence="6 12" id="KW-0812">Transmembrane</keyword>
<feature type="transmembrane region" description="Helical" evidence="12">
    <location>
        <begin position="98"/>
        <end position="122"/>
    </location>
</feature>
<dbReference type="GO" id="GO:0046872">
    <property type="term" value="F:metal ion binding"/>
    <property type="evidence" value="ECO:0007669"/>
    <property type="project" value="UniProtKB-UniRule"/>
</dbReference>
<evidence type="ECO:0000256" key="8">
    <source>
        <dbReference type="ARBA" id="ARBA00022982"/>
    </source>
</evidence>
<keyword evidence="8 12" id="KW-0249">Electron transport</keyword>
<feature type="region of interest" description="Disordered" evidence="13">
    <location>
        <begin position="460"/>
        <end position="480"/>
    </location>
</feature>
<feature type="transmembrane region" description="Helical" evidence="12">
    <location>
        <begin position="427"/>
        <end position="449"/>
    </location>
</feature>
<evidence type="ECO:0000256" key="1">
    <source>
        <dbReference type="ARBA" id="ARBA00004651"/>
    </source>
</evidence>
<evidence type="ECO:0000256" key="3">
    <source>
        <dbReference type="ARBA" id="ARBA00022448"/>
    </source>
</evidence>
<dbReference type="PANTHER" id="PTHR30365:SF15">
    <property type="entry name" value="CYTOCHROME BD UBIQUINOL OXIDASE SUBUNIT 1"/>
    <property type="match status" value="1"/>
</dbReference>
<evidence type="ECO:0000313" key="15">
    <source>
        <dbReference type="Proteomes" id="UP000182149"/>
    </source>
</evidence>
<reference evidence="14 15" key="1">
    <citation type="submission" date="2014-12" db="EMBL/GenBank/DDBJ databases">
        <title>Draft genome sequences of 29 type strains of Enterococci.</title>
        <authorList>
            <person name="Zhong Z."/>
            <person name="Sun Z."/>
            <person name="Liu W."/>
            <person name="Zhang W."/>
            <person name="Zhang H."/>
        </authorList>
    </citation>
    <scope>NUCLEOTIDE SEQUENCE [LARGE SCALE GENOMIC DNA]</scope>
    <source>
        <strain evidence="14 15">DSM 17690</strain>
    </source>
</reference>
<evidence type="ECO:0000256" key="11">
    <source>
        <dbReference type="ARBA" id="ARBA00023136"/>
    </source>
</evidence>
<evidence type="ECO:0000256" key="9">
    <source>
        <dbReference type="ARBA" id="ARBA00022989"/>
    </source>
</evidence>
<evidence type="ECO:0000256" key="5">
    <source>
        <dbReference type="ARBA" id="ARBA00022617"/>
    </source>
</evidence>
<dbReference type="InterPro" id="IPR002585">
    <property type="entry name" value="Cyt-d_ubiquinol_oxidase_su_1"/>
</dbReference>
<dbReference type="GO" id="GO:0070069">
    <property type="term" value="C:cytochrome complex"/>
    <property type="evidence" value="ECO:0007669"/>
    <property type="project" value="UniProtKB-UniRule"/>
</dbReference>
<accession>A0A1L8QQG9</accession>